<sequence length="96" mass="10912">MKVVAKELPGVFQRHGVRRKNHVHLMGVRDPIYLKCVGSYKSNLCPNANSIMLCSMQRGSFKWNPANSSYIVAKLFNFLFLRTPPDGVSEATRMRV</sequence>
<comment type="caution">
    <text evidence="1">The sequence shown here is derived from an EMBL/GenBank/DDBJ whole genome shotgun (WGS) entry which is preliminary data.</text>
</comment>
<name>A0AAV4UNE8_CAEEX</name>
<evidence type="ECO:0000313" key="1">
    <source>
        <dbReference type="EMBL" id="GIY59342.1"/>
    </source>
</evidence>
<dbReference type="AlphaFoldDB" id="A0AAV4UNE8"/>
<reference evidence="1 2" key="1">
    <citation type="submission" date="2021-06" db="EMBL/GenBank/DDBJ databases">
        <title>Caerostris extrusa draft genome.</title>
        <authorList>
            <person name="Kono N."/>
            <person name="Arakawa K."/>
        </authorList>
    </citation>
    <scope>NUCLEOTIDE SEQUENCE [LARGE SCALE GENOMIC DNA]</scope>
</reference>
<dbReference type="Proteomes" id="UP001054945">
    <property type="component" value="Unassembled WGS sequence"/>
</dbReference>
<keyword evidence="2" id="KW-1185">Reference proteome</keyword>
<proteinExistence type="predicted"/>
<accession>A0AAV4UNE8</accession>
<gene>
    <name evidence="1" type="ORF">CEXT_405731</name>
</gene>
<organism evidence="1 2">
    <name type="scientific">Caerostris extrusa</name>
    <name type="common">Bark spider</name>
    <name type="synonym">Caerostris bankana</name>
    <dbReference type="NCBI Taxonomy" id="172846"/>
    <lineage>
        <taxon>Eukaryota</taxon>
        <taxon>Metazoa</taxon>
        <taxon>Ecdysozoa</taxon>
        <taxon>Arthropoda</taxon>
        <taxon>Chelicerata</taxon>
        <taxon>Arachnida</taxon>
        <taxon>Araneae</taxon>
        <taxon>Araneomorphae</taxon>
        <taxon>Entelegynae</taxon>
        <taxon>Araneoidea</taxon>
        <taxon>Araneidae</taxon>
        <taxon>Caerostris</taxon>
    </lineage>
</organism>
<dbReference type="EMBL" id="BPLR01013198">
    <property type="protein sequence ID" value="GIY59342.1"/>
    <property type="molecule type" value="Genomic_DNA"/>
</dbReference>
<protein>
    <submittedName>
        <fullName evidence="1">Uncharacterized protein</fullName>
    </submittedName>
</protein>
<evidence type="ECO:0000313" key="2">
    <source>
        <dbReference type="Proteomes" id="UP001054945"/>
    </source>
</evidence>